<evidence type="ECO:0000256" key="5">
    <source>
        <dbReference type="ARBA" id="ARBA00022723"/>
    </source>
</evidence>
<dbReference type="PANTHER" id="PTHR22930:SF85">
    <property type="entry name" value="GH03217P-RELATED"/>
    <property type="match status" value="1"/>
</dbReference>
<dbReference type="Pfam" id="PF13359">
    <property type="entry name" value="DDE_Tnp_4"/>
    <property type="match status" value="1"/>
</dbReference>
<evidence type="ECO:0000313" key="11">
    <source>
        <dbReference type="EnsemblMetazoa" id="XP_008182830.1"/>
    </source>
</evidence>
<evidence type="ECO:0000256" key="4">
    <source>
        <dbReference type="ARBA" id="ARBA00022722"/>
    </source>
</evidence>
<dbReference type="PANTHER" id="PTHR22930">
    <property type="match status" value="1"/>
</dbReference>
<dbReference type="InterPro" id="IPR058353">
    <property type="entry name" value="DUF8040"/>
</dbReference>
<reference evidence="11" key="2">
    <citation type="submission" date="2022-06" db="UniProtKB">
        <authorList>
            <consortium name="EnsemblMetazoa"/>
        </authorList>
    </citation>
    <scope>IDENTIFICATION</scope>
</reference>
<keyword evidence="8" id="KW-0175">Coiled coil</keyword>
<evidence type="ECO:0000256" key="7">
    <source>
        <dbReference type="ARBA" id="ARBA00023242"/>
    </source>
</evidence>
<evidence type="ECO:0000256" key="3">
    <source>
        <dbReference type="ARBA" id="ARBA00006958"/>
    </source>
</evidence>
<keyword evidence="6" id="KW-0378">Hydrolase</keyword>
<keyword evidence="12" id="KW-1185">Reference proteome</keyword>
<comment type="cofactor">
    <cofactor evidence="1">
        <name>a divalent metal cation</name>
        <dbReference type="ChEBI" id="CHEBI:60240"/>
    </cofactor>
</comment>
<reference evidence="12" key="1">
    <citation type="submission" date="2010-06" db="EMBL/GenBank/DDBJ databases">
        <authorList>
            <person name="Jiang H."/>
            <person name="Abraham K."/>
            <person name="Ali S."/>
            <person name="Alsbrooks S.L."/>
            <person name="Anim B.N."/>
            <person name="Anosike U.S."/>
            <person name="Attaway T."/>
            <person name="Bandaranaike D.P."/>
            <person name="Battles P.K."/>
            <person name="Bell S.N."/>
            <person name="Bell A.V."/>
            <person name="Beltran B."/>
            <person name="Bickham C."/>
            <person name="Bustamante Y."/>
            <person name="Caleb T."/>
            <person name="Canada A."/>
            <person name="Cardenas V."/>
            <person name="Carter K."/>
            <person name="Chacko J."/>
            <person name="Chandrabose M.N."/>
            <person name="Chavez D."/>
            <person name="Chavez A."/>
            <person name="Chen L."/>
            <person name="Chu H.-S."/>
            <person name="Claassen K.J."/>
            <person name="Cockrell R."/>
            <person name="Collins M."/>
            <person name="Cooper J.A."/>
            <person name="Cree A."/>
            <person name="Curry S.M."/>
            <person name="Da Y."/>
            <person name="Dao M.D."/>
            <person name="Das B."/>
            <person name="Davila M.-L."/>
            <person name="Davy-Carroll L."/>
            <person name="Denson S."/>
            <person name="Dinh H."/>
            <person name="Ebong V.E."/>
            <person name="Edwards J.R."/>
            <person name="Egan A."/>
            <person name="El-Daye J."/>
            <person name="Escobedo L."/>
            <person name="Fernandez S."/>
            <person name="Fernando P.R."/>
            <person name="Flagg N."/>
            <person name="Forbes L.D."/>
            <person name="Fowler R.G."/>
            <person name="Fu Q."/>
            <person name="Gabisi R.A."/>
            <person name="Ganer J."/>
            <person name="Garbino Pronczuk A."/>
            <person name="Garcia R.M."/>
            <person name="Garner T."/>
            <person name="Garrett T.E."/>
            <person name="Gonzalez D.A."/>
            <person name="Hamid H."/>
            <person name="Hawkins E.S."/>
            <person name="Hirani K."/>
            <person name="Hogues M.E."/>
            <person name="Hollins B."/>
            <person name="Hsiao C.-H."/>
            <person name="Jabil R."/>
            <person name="James M.L."/>
            <person name="Jhangiani S.N."/>
            <person name="Johnson B."/>
            <person name="Johnson Q."/>
            <person name="Joshi V."/>
            <person name="Kalu J.B."/>
            <person name="Kam C."/>
            <person name="Kashfia A."/>
            <person name="Keebler J."/>
            <person name="Kisamo H."/>
            <person name="Kovar C.L."/>
            <person name="Lago L.A."/>
            <person name="Lai C.-Y."/>
            <person name="Laidlaw J."/>
            <person name="Lara F."/>
            <person name="Le T.-K."/>
            <person name="Lee S.L."/>
            <person name="Legall F.H."/>
            <person name="Lemon S.J."/>
            <person name="Lewis L.R."/>
            <person name="Li B."/>
            <person name="Liu Y."/>
            <person name="Liu Y.-S."/>
            <person name="Lopez J."/>
            <person name="Lozado R.J."/>
            <person name="Lu J."/>
            <person name="Madu R.C."/>
            <person name="Maheshwari M."/>
            <person name="Maheshwari R."/>
            <person name="Malloy K."/>
            <person name="Martinez E."/>
            <person name="Mathew T."/>
            <person name="Mercado I.C."/>
            <person name="Mercado C."/>
            <person name="Meyer B."/>
            <person name="Montgomery K."/>
            <person name="Morgan M.B."/>
            <person name="Munidasa M."/>
            <person name="Nazareth L.V."/>
            <person name="Nelson J."/>
            <person name="Ng B.M."/>
            <person name="Nguyen N.B."/>
            <person name="Nguyen P.Q."/>
            <person name="Nguyen T."/>
            <person name="Obregon M."/>
            <person name="Okwuonu G.O."/>
            <person name="Onwere C.G."/>
            <person name="Orozco G."/>
            <person name="Parra A."/>
            <person name="Patel S."/>
            <person name="Patil S."/>
            <person name="Perez A."/>
            <person name="Perez Y."/>
            <person name="Pham C."/>
            <person name="Primus E.L."/>
            <person name="Pu L.-L."/>
            <person name="Puazo M."/>
            <person name="Qin X."/>
            <person name="Quiroz J.B."/>
            <person name="Reese J."/>
            <person name="Richards S."/>
            <person name="Rives C.M."/>
            <person name="Robberts R."/>
            <person name="Ruiz S.J."/>
            <person name="Ruiz M.J."/>
            <person name="Santibanez J."/>
            <person name="Schneider B.W."/>
            <person name="Sisson I."/>
            <person name="Smith M."/>
            <person name="Sodergren E."/>
            <person name="Song X.-Z."/>
            <person name="Song B.B."/>
            <person name="Summersgill H."/>
            <person name="Thelus R."/>
            <person name="Thornton R.D."/>
            <person name="Trejos Z.Y."/>
            <person name="Usmani K."/>
            <person name="Vattathil S."/>
            <person name="Villasana D."/>
            <person name="Walker D.L."/>
            <person name="Wang S."/>
            <person name="Wang K."/>
            <person name="White C.S."/>
            <person name="Williams A.C."/>
            <person name="Williamson J."/>
            <person name="Wilson K."/>
            <person name="Woghiren I.O."/>
            <person name="Woodworth J.R."/>
            <person name="Worley K.C."/>
            <person name="Wright R.A."/>
            <person name="Wu W."/>
            <person name="Young L."/>
            <person name="Zhang L."/>
            <person name="Zhang J."/>
            <person name="Zhu Y."/>
            <person name="Muzny D.M."/>
            <person name="Weinstock G."/>
            <person name="Gibbs R.A."/>
        </authorList>
    </citation>
    <scope>NUCLEOTIDE SEQUENCE [LARGE SCALE GENOMIC DNA]</scope>
    <source>
        <strain evidence="12">LSR1</strain>
    </source>
</reference>
<dbReference type="OrthoDB" id="6582661at2759"/>
<dbReference type="InterPro" id="IPR045249">
    <property type="entry name" value="HARBI1-like"/>
</dbReference>
<proteinExistence type="inferred from homology"/>
<dbReference type="GeneID" id="103309361"/>
<dbReference type="Proteomes" id="UP000007819">
    <property type="component" value="Chromosome X"/>
</dbReference>
<feature type="domain" description="DUF8040" evidence="10">
    <location>
        <begin position="100"/>
        <end position="180"/>
    </location>
</feature>
<evidence type="ECO:0000256" key="2">
    <source>
        <dbReference type="ARBA" id="ARBA00004123"/>
    </source>
</evidence>
<dbReference type="RefSeq" id="XP_008182830.1">
    <property type="nucleotide sequence ID" value="XM_008184608.1"/>
</dbReference>
<dbReference type="GO" id="GO:0004518">
    <property type="term" value="F:nuclease activity"/>
    <property type="evidence" value="ECO:0007669"/>
    <property type="project" value="UniProtKB-KW"/>
</dbReference>
<dbReference type="GO" id="GO:0016787">
    <property type="term" value="F:hydrolase activity"/>
    <property type="evidence" value="ECO:0007669"/>
    <property type="project" value="UniProtKB-KW"/>
</dbReference>
<name>A0A8R2B5M2_ACYPI</name>
<dbReference type="Pfam" id="PF26138">
    <property type="entry name" value="DUF8040"/>
    <property type="match status" value="1"/>
</dbReference>
<evidence type="ECO:0000256" key="6">
    <source>
        <dbReference type="ARBA" id="ARBA00022801"/>
    </source>
</evidence>
<evidence type="ECO:0008006" key="13">
    <source>
        <dbReference type="Google" id="ProtNLM"/>
    </source>
</evidence>
<feature type="domain" description="DDE Tnp4" evidence="9">
    <location>
        <begin position="217"/>
        <end position="376"/>
    </location>
</feature>
<keyword evidence="4" id="KW-0540">Nuclease</keyword>
<keyword evidence="5" id="KW-0479">Metal-binding</keyword>
<dbReference type="InterPro" id="IPR027806">
    <property type="entry name" value="HARBI1_dom"/>
</dbReference>
<keyword evidence="7" id="KW-0539">Nucleus</keyword>
<dbReference type="KEGG" id="api:103309361"/>
<dbReference type="GO" id="GO:0005634">
    <property type="term" value="C:nucleus"/>
    <property type="evidence" value="ECO:0007669"/>
    <property type="project" value="UniProtKB-SubCell"/>
</dbReference>
<dbReference type="GO" id="GO:0046872">
    <property type="term" value="F:metal ion binding"/>
    <property type="evidence" value="ECO:0007669"/>
    <property type="project" value="UniProtKB-KW"/>
</dbReference>
<evidence type="ECO:0000259" key="10">
    <source>
        <dbReference type="Pfam" id="PF26138"/>
    </source>
</evidence>
<protein>
    <recommendedName>
        <fullName evidence="13">Nuclease HARBI1</fullName>
    </recommendedName>
</protein>
<evidence type="ECO:0000313" key="12">
    <source>
        <dbReference type="Proteomes" id="UP000007819"/>
    </source>
</evidence>
<evidence type="ECO:0000259" key="9">
    <source>
        <dbReference type="Pfam" id="PF13359"/>
    </source>
</evidence>
<dbReference type="AlphaFoldDB" id="A0A8R2B5M2"/>
<dbReference type="EnsemblMetazoa" id="XM_008184608.1">
    <property type="protein sequence ID" value="XP_008182830.1"/>
    <property type="gene ID" value="LOC103309361"/>
</dbReference>
<accession>A0A8R2B5M2</accession>
<sequence length="445" mass="51901">MSSFNYLQLLQMMELLRMNLKQQNKRRNKLRRLVIKKRRDFKIKLCDDLKKMNLHYRQQLLDSYRLSIGPLLNGPRIRSLWMKKRSSDWWLEIVNVQFRKEDWIENFRMTKETFEKIVKELTIHLQPNCLPVRAPVAIDKKIAMTIYKLASCCEYRIVGNAFGVHKSTVKKCFYQVVKAINTVLLSKYVKFPDENEALRIANAVEKKTGMVQVIGMIDGTHIPILAPVNGRIDYINRKGWTSLICQAVVDHEYKFTDICCKFPGSVHDAAVLKSSNLYNYAHQKIPSIKKNIDGVDVPYFLLGDPAYPLLPWLMKGYTGSVSIEEDNFNTYLSSARMAVENAFGRLKGRWRCLQKRIDIHHSFVPSVVSCCVTLHNIIEMEHDHFNTTWLRNVEDSDVVYPQPTTSVTNRRDTSLNVDDMKKIREHLKMYMVNNYPLRSSSVRTL</sequence>
<evidence type="ECO:0000256" key="1">
    <source>
        <dbReference type="ARBA" id="ARBA00001968"/>
    </source>
</evidence>
<organism evidence="11 12">
    <name type="scientific">Acyrthosiphon pisum</name>
    <name type="common">Pea aphid</name>
    <dbReference type="NCBI Taxonomy" id="7029"/>
    <lineage>
        <taxon>Eukaryota</taxon>
        <taxon>Metazoa</taxon>
        <taxon>Ecdysozoa</taxon>
        <taxon>Arthropoda</taxon>
        <taxon>Hexapoda</taxon>
        <taxon>Insecta</taxon>
        <taxon>Pterygota</taxon>
        <taxon>Neoptera</taxon>
        <taxon>Paraneoptera</taxon>
        <taxon>Hemiptera</taxon>
        <taxon>Sternorrhyncha</taxon>
        <taxon>Aphidomorpha</taxon>
        <taxon>Aphidoidea</taxon>
        <taxon>Aphididae</taxon>
        <taxon>Macrosiphini</taxon>
        <taxon>Acyrthosiphon</taxon>
    </lineage>
</organism>
<comment type="similarity">
    <text evidence="3">Belongs to the HARBI1 family.</text>
</comment>
<evidence type="ECO:0000256" key="8">
    <source>
        <dbReference type="SAM" id="Coils"/>
    </source>
</evidence>
<comment type="subcellular location">
    <subcellularLocation>
        <location evidence="2">Nucleus</location>
    </subcellularLocation>
</comment>
<feature type="coiled-coil region" evidence="8">
    <location>
        <begin position="13"/>
        <end position="40"/>
    </location>
</feature>